<name>A0A8J3AHG1_9BACI</name>
<dbReference type="AlphaFoldDB" id="A0A8J3AHG1"/>
<evidence type="ECO:0000259" key="1">
    <source>
        <dbReference type="Pfam" id="PF03572"/>
    </source>
</evidence>
<dbReference type="GO" id="GO:0008236">
    <property type="term" value="F:serine-type peptidase activity"/>
    <property type="evidence" value="ECO:0007669"/>
    <property type="project" value="InterPro"/>
</dbReference>
<keyword evidence="3" id="KW-1185">Reference proteome</keyword>
<dbReference type="Gene3D" id="3.30.750.44">
    <property type="match status" value="1"/>
</dbReference>
<accession>A0A8J3AHG1</accession>
<gene>
    <name evidence="2" type="ORF">GCM10007380_20320</name>
</gene>
<dbReference type="RefSeq" id="WP_087998399.1">
    <property type="nucleotide sequence ID" value="NZ_BMHB01000001.1"/>
</dbReference>
<sequence>MESIFKEIVQIMHQDYSGFKDKKGWDNPNYFLQKIKDLKVSNKLTKELFTEIVKDYLLDFKDQHVYFLQNDSVKTRKLELGFQVRRYDDRLYVTEVSSENRLKCGMFFKSLEGITVPELVELHKRLLFHESAERENWAHILSLYKYGEIEDLNGNQSLFQFYLYDKSPYSPTYSVRSISENILKMTITDFMDPEAISNMLNENDNLLESTEHWIIDVRTNYGGSDASFYPLLSYIMPEEGINLEDPEDKMLFNCTNENTVRQLIELDRDIENTQDKQTLLFLNVMKKEWERNKGKGFVEFNFEELFPTTIFKGKKTPNKIVILTDCMCGSSGDSFVEICKQSSKVTVIGRPTKGLNDYTNLVCMKWNNEFELMYPTSRLSRIEKGKGMSGIGIQPDIYIPWSPKHLEDDIDLKAAISMLTSLGV</sequence>
<dbReference type="EMBL" id="BMHB01000001">
    <property type="protein sequence ID" value="GGI13915.1"/>
    <property type="molecule type" value="Genomic_DNA"/>
</dbReference>
<reference evidence="3" key="1">
    <citation type="journal article" date="2019" name="Int. J. Syst. Evol. Microbiol.">
        <title>The Global Catalogue of Microorganisms (GCM) 10K type strain sequencing project: providing services to taxonomists for standard genome sequencing and annotation.</title>
        <authorList>
            <consortium name="The Broad Institute Genomics Platform"/>
            <consortium name="The Broad Institute Genome Sequencing Center for Infectious Disease"/>
            <person name="Wu L."/>
            <person name="Ma J."/>
        </authorList>
    </citation>
    <scope>NUCLEOTIDE SEQUENCE [LARGE SCALE GENOMIC DNA]</scope>
    <source>
        <strain evidence="3">CGMCC 1.14993</strain>
    </source>
</reference>
<organism evidence="2 3">
    <name type="scientific">Gottfriedia solisilvae</name>
    <dbReference type="NCBI Taxonomy" id="1516104"/>
    <lineage>
        <taxon>Bacteria</taxon>
        <taxon>Bacillati</taxon>
        <taxon>Bacillota</taxon>
        <taxon>Bacilli</taxon>
        <taxon>Bacillales</taxon>
        <taxon>Bacillaceae</taxon>
        <taxon>Gottfriedia</taxon>
    </lineage>
</organism>
<proteinExistence type="predicted"/>
<evidence type="ECO:0000313" key="2">
    <source>
        <dbReference type="EMBL" id="GGI13915.1"/>
    </source>
</evidence>
<evidence type="ECO:0000313" key="3">
    <source>
        <dbReference type="Proteomes" id="UP000626244"/>
    </source>
</evidence>
<dbReference type="Pfam" id="PF03572">
    <property type="entry name" value="Peptidase_S41"/>
    <property type="match status" value="1"/>
</dbReference>
<comment type="caution">
    <text evidence="2">The sequence shown here is derived from an EMBL/GenBank/DDBJ whole genome shotgun (WGS) entry which is preliminary data.</text>
</comment>
<feature type="domain" description="Tail specific protease" evidence="1">
    <location>
        <begin position="184"/>
        <end position="398"/>
    </location>
</feature>
<dbReference type="GO" id="GO:0006508">
    <property type="term" value="P:proteolysis"/>
    <property type="evidence" value="ECO:0007669"/>
    <property type="project" value="InterPro"/>
</dbReference>
<protein>
    <recommendedName>
        <fullName evidence="1">Tail specific protease domain-containing protein</fullName>
    </recommendedName>
</protein>
<dbReference type="Proteomes" id="UP000626244">
    <property type="component" value="Unassembled WGS sequence"/>
</dbReference>
<dbReference type="InterPro" id="IPR005151">
    <property type="entry name" value="Tail-specific_protease"/>
</dbReference>
<dbReference type="OrthoDB" id="2327485at2"/>
<dbReference type="Gene3D" id="3.90.226.10">
    <property type="entry name" value="2-enoyl-CoA Hydratase, Chain A, domain 1"/>
    <property type="match status" value="1"/>
</dbReference>
<dbReference type="InterPro" id="IPR029045">
    <property type="entry name" value="ClpP/crotonase-like_dom_sf"/>
</dbReference>
<dbReference type="SUPFAM" id="SSF52096">
    <property type="entry name" value="ClpP/crotonase"/>
    <property type="match status" value="1"/>
</dbReference>